<evidence type="ECO:0000256" key="1">
    <source>
        <dbReference type="ARBA" id="ARBA00004141"/>
    </source>
</evidence>
<keyword evidence="4" id="KW-0472">Membrane</keyword>
<evidence type="ECO:0000256" key="3">
    <source>
        <dbReference type="ARBA" id="ARBA00022989"/>
    </source>
</evidence>
<dbReference type="RefSeq" id="WP_096862685.1">
    <property type="nucleotide sequence ID" value="NZ_CP023668.1"/>
</dbReference>
<evidence type="ECO:0000256" key="4">
    <source>
        <dbReference type="ARBA" id="ARBA00023136"/>
    </source>
</evidence>
<accession>A0A291IRS5</accession>
<dbReference type="KEGG" id="mlac:CP520_01320"/>
<organism evidence="5 6">
    <name type="scientific">Mesoplasma lactucae ATCC 49193</name>
    <dbReference type="NCBI Taxonomy" id="81460"/>
    <lineage>
        <taxon>Bacteria</taxon>
        <taxon>Bacillati</taxon>
        <taxon>Mycoplasmatota</taxon>
        <taxon>Mollicutes</taxon>
        <taxon>Entomoplasmatales</taxon>
        <taxon>Entomoplasmataceae</taxon>
        <taxon>Mesoplasma</taxon>
    </lineage>
</organism>
<comment type="subcellular location">
    <subcellularLocation>
        <location evidence="1">Membrane</location>
        <topology evidence="1">Multi-pass membrane protein</topology>
    </subcellularLocation>
</comment>
<evidence type="ECO:0000256" key="2">
    <source>
        <dbReference type="ARBA" id="ARBA00022692"/>
    </source>
</evidence>
<dbReference type="PANTHER" id="PTHR43077:SF5">
    <property type="entry name" value="PHAGE INFECTION PROTEIN"/>
    <property type="match status" value="1"/>
</dbReference>
<dbReference type="GO" id="GO:0016020">
    <property type="term" value="C:membrane"/>
    <property type="evidence" value="ECO:0007669"/>
    <property type="project" value="UniProtKB-SubCell"/>
</dbReference>
<name>A0A291IRS5_9MOLU</name>
<keyword evidence="3" id="KW-1133">Transmembrane helix</keyword>
<reference evidence="5 6" key="1">
    <citation type="submission" date="2017-09" db="EMBL/GenBank/DDBJ databases">
        <title>SPAdes assembly of the Mesoplasma lactucae genome.</title>
        <authorList>
            <person name="Knight T.F."/>
            <person name="Rubinstein R."/>
            <person name="Citino T."/>
        </authorList>
    </citation>
    <scope>NUCLEOTIDE SEQUENCE [LARGE SCALE GENOMIC DNA]</scope>
    <source>
        <strain evidence="5 6">831-C4</strain>
    </source>
</reference>
<sequence length="915" mass="102194">MKKNKNPKEPKKSFFKRTGEWCKLTWDSYVVELEDRIFRSWKRIIKFIGISCIPIIYGVLCVIAFWNPIDELGKAPTVVLNNENSIILVQSSKENPSKTTNNNKDNYAYGPLNKIVKTTTNSQVITPERLNEELRKPEYGGYDTDNYPIHYSEMGSWVIPSQLLETEAAVAGVEATLNRLLNEEATKGAPDIVLTTENDKQEKQRFQYDNTNPTFSLKVASGWDMMKKGFEPKTDPNKKDTDYKFSSMGADGKQLTNVKYVNDPKEIEKQWQGTKYYVQFNIPDGYMEKLTSYLGAMMTSPSDSDQALNDLVNSMKPLDIWTTFERNFIFGYILNTASSVLDGVVIKSIPALVNSTLVSQGGAKISYKGAVIRAAIGANEQITPTLDDATEYVIPTAANLPMSSDNKVVKGYSLFGNTGAAAGASADEVGGKFIATIQTLLTLANDPNFGNTLGSIGKALGISPDIQNIISLITEIADAVKSVLGSNVTDDVLIALNNEAYEVARTGKTPSANSNLAKIIKAIIKSTTGKDIGDITSLKFTPLFNSDGSIMPLKNDAKGQVSFSQNFDKFISLNQDTFFGATTAKELLPKIFSSAISSATHGLTPEHVTNLTIQGKQFGIYGFGLGQFFLVIGLYIGCLLQTFIFDRAKRLSRAKWSNWYISKFMLFATVTFFQTTLEVWIAYAVGWHELGATTMCYIWLMLLFADLVFITIVQSLWFLVEDEAIGRFCCVLVMVFSLTAGGGTFPAFSQFGFFNAISYVVPFTYVLRATGEIIYGVGDYGTTATSTKFILQQFGFLWIYIAIFFPIGLFVAAPALMKDMDYGSRYGHEVSKGLEELGRTEELNNFRTVKWTSRTGKKHYKYNWKALPDGFNPDLYFKCHEMSDYEGSFKWWRRKEHDFVQKPNYSDEDTITRNE</sequence>
<protein>
    <submittedName>
        <fullName evidence="5">Uncharacterized protein</fullName>
    </submittedName>
</protein>
<evidence type="ECO:0000313" key="6">
    <source>
        <dbReference type="Proteomes" id="UP000232227"/>
    </source>
</evidence>
<keyword evidence="2" id="KW-0812">Transmembrane</keyword>
<dbReference type="PANTHER" id="PTHR43077">
    <property type="entry name" value="TRANSPORT PERMEASE YVFS-RELATED"/>
    <property type="match status" value="1"/>
</dbReference>
<dbReference type="InterPro" id="IPR051328">
    <property type="entry name" value="T7SS_ABC-Transporter"/>
</dbReference>
<evidence type="ECO:0000313" key="5">
    <source>
        <dbReference type="EMBL" id="ATG97397.1"/>
    </source>
</evidence>
<dbReference type="Proteomes" id="UP000232227">
    <property type="component" value="Chromosome"/>
</dbReference>
<dbReference type="EMBL" id="CP023668">
    <property type="protein sequence ID" value="ATG97397.1"/>
    <property type="molecule type" value="Genomic_DNA"/>
</dbReference>
<keyword evidence="6" id="KW-1185">Reference proteome</keyword>
<dbReference type="OrthoDB" id="391536at2"/>
<dbReference type="AlphaFoldDB" id="A0A291IRS5"/>
<proteinExistence type="predicted"/>
<gene>
    <name evidence="5" type="ORF">CP520_01320</name>
</gene>